<dbReference type="Proteomes" id="UP001057402">
    <property type="component" value="Chromosome 11"/>
</dbReference>
<reference evidence="2" key="1">
    <citation type="journal article" date="2023" name="Front. Plant Sci.">
        <title>Chromosomal-level genome assembly of Melastoma candidum provides insights into trichome evolution.</title>
        <authorList>
            <person name="Zhong Y."/>
            <person name="Wu W."/>
            <person name="Sun C."/>
            <person name="Zou P."/>
            <person name="Liu Y."/>
            <person name="Dai S."/>
            <person name="Zhou R."/>
        </authorList>
    </citation>
    <scope>NUCLEOTIDE SEQUENCE [LARGE SCALE GENOMIC DNA]</scope>
</reference>
<sequence length="400" mass="44994">MNLGAILNWIIRLWRDLMVTDHQLGIGHLETPHILQGLRPPARNRASGNPTYTAGPDDPNSSYSLYLAPVMEEPSSSISDGSSFWLVMPLTMIHYTRLKVSKHPVIHCLEQNSWPVDTSLMEQLAAILRKQPNYLVTADDVDTYLAIEVQPLDDHKHKVTPLNHVWSCPWKGALVKVFANDLRKSTRAIHMKDPPNWPCLIYNITVVSTDYGRGHIFTFGNQLLKNFHPLQVYPLSFSIKSSNGKEHLLRVENGSGDIPSLLNEYTSQHLSCGNHNLFPSISFLQSERRHRPHIEAIDYEGWRVKEREEAPFCPDFRVSATAAPGFSGGVFKNRRLEVMMGSVVVLDSGVSTLPIASSHSLPPQPPLHNDDDHHRYEEEEEVDDDDDLLLPDSPSVSSPG</sequence>
<comment type="caution">
    <text evidence="1">The sequence shown here is derived from an EMBL/GenBank/DDBJ whole genome shotgun (WGS) entry which is preliminary data.</text>
</comment>
<dbReference type="EMBL" id="CM042890">
    <property type="protein sequence ID" value="KAI4310838.1"/>
    <property type="molecule type" value="Genomic_DNA"/>
</dbReference>
<organism evidence="1 2">
    <name type="scientific">Melastoma candidum</name>
    <dbReference type="NCBI Taxonomy" id="119954"/>
    <lineage>
        <taxon>Eukaryota</taxon>
        <taxon>Viridiplantae</taxon>
        <taxon>Streptophyta</taxon>
        <taxon>Embryophyta</taxon>
        <taxon>Tracheophyta</taxon>
        <taxon>Spermatophyta</taxon>
        <taxon>Magnoliopsida</taxon>
        <taxon>eudicotyledons</taxon>
        <taxon>Gunneridae</taxon>
        <taxon>Pentapetalae</taxon>
        <taxon>rosids</taxon>
        <taxon>malvids</taxon>
        <taxon>Myrtales</taxon>
        <taxon>Melastomataceae</taxon>
        <taxon>Melastomatoideae</taxon>
        <taxon>Melastomateae</taxon>
        <taxon>Melastoma</taxon>
    </lineage>
</organism>
<evidence type="ECO:0000313" key="2">
    <source>
        <dbReference type="Proteomes" id="UP001057402"/>
    </source>
</evidence>
<evidence type="ECO:0000313" key="1">
    <source>
        <dbReference type="EMBL" id="KAI4310838.1"/>
    </source>
</evidence>
<accession>A0ACB9LIL3</accession>
<gene>
    <name evidence="1" type="ORF">MLD38_035789</name>
</gene>
<keyword evidence="2" id="KW-1185">Reference proteome</keyword>
<proteinExistence type="predicted"/>
<name>A0ACB9LIL3_9MYRT</name>
<protein>
    <submittedName>
        <fullName evidence="1">Uncharacterized protein</fullName>
    </submittedName>
</protein>